<dbReference type="EMBL" id="JBHMDG010000001">
    <property type="protein sequence ID" value="MFB9311545.1"/>
    <property type="molecule type" value="Genomic_DNA"/>
</dbReference>
<protein>
    <submittedName>
        <fullName evidence="2">Uncharacterized protein</fullName>
    </submittedName>
</protein>
<gene>
    <name evidence="2" type="ORF">ACFFRI_00700</name>
</gene>
<dbReference type="RefSeq" id="WP_140008645.1">
    <property type="nucleotide sequence ID" value="NZ_JBHMDG010000001.1"/>
</dbReference>
<sequence length="345" mass="39015">MPDEDERPPALRAGCTRPVRAHGAPTRKQARGPHWRRTSHGFYVPSSVPTDSVDQRIVEASVVVPPRCAINGWASLRWRGGRWFDGLGPAREPLPVGIVISSHDVRPQPGIALSAEAFDPRLVEWVDGVPVIDARYAVAFQMRYARSWRAAANELSKAAYNDLVSIEEMTQFLTPGQNGMTGVPQARRALGWAEENVWSPYELPMSLLWQVEADRPRPLCNRPIFDLAGRHVATPDLFDPVTGVGGEYDGELHLDRGQRDRDLRRDGALRHYDLELVYATAPDLHDPRAFVGRLHDAYRRAARRQVSDRTWTIEPPAWWVPVDTVEQRRALTAQQRRRFLGHRTA</sequence>
<name>A0ABV5K4C2_9ACTN</name>
<accession>A0ABV5K4C2</accession>
<reference evidence="2 3" key="1">
    <citation type="submission" date="2024-09" db="EMBL/GenBank/DDBJ databases">
        <authorList>
            <person name="Sun Q."/>
            <person name="Mori K."/>
        </authorList>
    </citation>
    <scope>NUCLEOTIDE SEQUENCE [LARGE SCALE GENOMIC DNA]</scope>
    <source>
        <strain evidence="2 3">JCM 9626</strain>
    </source>
</reference>
<comment type="caution">
    <text evidence="2">The sequence shown here is derived from an EMBL/GenBank/DDBJ whole genome shotgun (WGS) entry which is preliminary data.</text>
</comment>
<evidence type="ECO:0000256" key="1">
    <source>
        <dbReference type="SAM" id="MobiDB-lite"/>
    </source>
</evidence>
<dbReference type="Proteomes" id="UP001589750">
    <property type="component" value="Unassembled WGS sequence"/>
</dbReference>
<evidence type="ECO:0000313" key="3">
    <source>
        <dbReference type="Proteomes" id="UP001589750"/>
    </source>
</evidence>
<organism evidence="2 3">
    <name type="scientific">Nocardioides plantarum</name>
    <dbReference type="NCBI Taxonomy" id="29299"/>
    <lineage>
        <taxon>Bacteria</taxon>
        <taxon>Bacillati</taxon>
        <taxon>Actinomycetota</taxon>
        <taxon>Actinomycetes</taxon>
        <taxon>Propionibacteriales</taxon>
        <taxon>Nocardioidaceae</taxon>
        <taxon>Nocardioides</taxon>
    </lineage>
</organism>
<keyword evidence="3" id="KW-1185">Reference proteome</keyword>
<evidence type="ECO:0000313" key="2">
    <source>
        <dbReference type="EMBL" id="MFB9311545.1"/>
    </source>
</evidence>
<feature type="region of interest" description="Disordered" evidence="1">
    <location>
        <begin position="1"/>
        <end position="36"/>
    </location>
</feature>
<proteinExistence type="predicted"/>